<keyword evidence="1" id="KW-0175">Coiled coil</keyword>
<keyword evidence="2" id="KW-0732">Signal</keyword>
<dbReference type="PROSITE" id="PS51257">
    <property type="entry name" value="PROKAR_LIPOPROTEIN"/>
    <property type="match status" value="1"/>
</dbReference>
<feature type="signal peptide" evidence="2">
    <location>
        <begin position="1"/>
        <end position="21"/>
    </location>
</feature>
<dbReference type="RefSeq" id="WP_327605983.1">
    <property type="nucleotide sequence ID" value="NZ_JARZFX010000001.1"/>
</dbReference>
<organism evidence="3 4">
    <name type="scientific">Virgibacillus tibetensis</name>
    <dbReference type="NCBI Taxonomy" id="3042313"/>
    <lineage>
        <taxon>Bacteria</taxon>
        <taxon>Bacillati</taxon>
        <taxon>Bacillota</taxon>
        <taxon>Bacilli</taxon>
        <taxon>Bacillales</taxon>
        <taxon>Bacillaceae</taxon>
        <taxon>Virgibacillus</taxon>
    </lineage>
</organism>
<comment type="caution">
    <text evidence="3">The sequence shown here is derived from an EMBL/GenBank/DDBJ whole genome shotgun (WGS) entry which is preliminary data.</text>
</comment>
<sequence>MKKILVVVGLMFLVGCSEATAEVEGEAMNLEELQGNIKDAGNELKDVENKITSKEADLKNLENKYNSEVDGFEEIVALIDDKESIESDVKSAESTLAKLNDDIGSAEKELAKLQGDILESVGSPIEINAGQWFVGTDIDPGRYRASGSSNFVVRDSGGSLVVNTILGDGRSGRGDYVFFAVDEYYIETSAKTTLTPVE</sequence>
<evidence type="ECO:0000313" key="4">
    <source>
        <dbReference type="Proteomes" id="UP001335737"/>
    </source>
</evidence>
<dbReference type="EMBL" id="JARZFX010000001">
    <property type="protein sequence ID" value="MEC5422420.1"/>
    <property type="molecule type" value="Genomic_DNA"/>
</dbReference>
<dbReference type="Gene3D" id="1.20.5.340">
    <property type="match status" value="1"/>
</dbReference>
<protein>
    <submittedName>
        <fullName evidence="3">Uncharacterized protein</fullName>
    </submittedName>
</protein>
<feature type="chain" id="PRO_5045530136" evidence="2">
    <location>
        <begin position="22"/>
        <end position="198"/>
    </location>
</feature>
<keyword evidence="4" id="KW-1185">Reference proteome</keyword>
<dbReference type="Proteomes" id="UP001335737">
    <property type="component" value="Unassembled WGS sequence"/>
</dbReference>
<accession>A0ABU6KB67</accession>
<evidence type="ECO:0000256" key="2">
    <source>
        <dbReference type="SAM" id="SignalP"/>
    </source>
</evidence>
<proteinExistence type="predicted"/>
<feature type="coiled-coil region" evidence="1">
    <location>
        <begin position="16"/>
        <end position="116"/>
    </location>
</feature>
<name>A0ABU6KB67_9BACI</name>
<evidence type="ECO:0000313" key="3">
    <source>
        <dbReference type="EMBL" id="MEC5422420.1"/>
    </source>
</evidence>
<evidence type="ECO:0000256" key="1">
    <source>
        <dbReference type="SAM" id="Coils"/>
    </source>
</evidence>
<gene>
    <name evidence="3" type="ORF">QGM71_02805</name>
</gene>
<reference evidence="3 4" key="1">
    <citation type="journal article" date="2024" name="Int. J. Syst. Evol. Microbiol.">
        <title>Virgibacillus tibetensis sp. nov., isolated from salt lake on the Tibetan Plateau of China.</title>
        <authorList>
            <person name="Phurbu D."/>
            <person name="Liu Z.-X."/>
            <person name="Wang R."/>
            <person name="Zheng Y.-Y."/>
            <person name="Liu H.-C."/>
            <person name="Zhou Y.-G."/>
            <person name="Yu Y.-J."/>
            <person name="Li A.-H."/>
        </authorList>
    </citation>
    <scope>NUCLEOTIDE SEQUENCE [LARGE SCALE GENOMIC DNA]</scope>
    <source>
        <strain evidence="3 4">C22-A2</strain>
    </source>
</reference>